<evidence type="ECO:0000256" key="2">
    <source>
        <dbReference type="ARBA" id="ARBA00023002"/>
    </source>
</evidence>
<comment type="similarity">
    <text evidence="1">Belongs to the short-chain dehydrogenases/reductases (SDR) family.</text>
</comment>
<feature type="non-terminal residue" evidence="4">
    <location>
        <position position="316"/>
    </location>
</feature>
<name>A0ABR1R966_9PEZI</name>
<dbReference type="EMBL" id="JAQQWI010000017">
    <property type="protein sequence ID" value="KAK8005867.1"/>
    <property type="molecule type" value="Genomic_DNA"/>
</dbReference>
<proteinExistence type="inferred from homology"/>
<protein>
    <submittedName>
        <fullName evidence="4">Uncharacterized protein</fullName>
    </submittedName>
</protein>
<dbReference type="Gene3D" id="3.40.50.720">
    <property type="entry name" value="NAD(P)-binding Rossmann-like Domain"/>
    <property type="match status" value="1"/>
</dbReference>
<dbReference type="PANTHER" id="PTHR44169:SF6">
    <property type="entry name" value="NADPH-DEPENDENT 1-ACYLDIHYDROXYACETONE PHOSPHATE REDUCTASE"/>
    <property type="match status" value="1"/>
</dbReference>
<evidence type="ECO:0000256" key="3">
    <source>
        <dbReference type="SAM" id="MobiDB-lite"/>
    </source>
</evidence>
<keyword evidence="2" id="KW-0560">Oxidoreductase</keyword>
<accession>A0ABR1R966</accession>
<reference evidence="4 5" key="1">
    <citation type="submission" date="2023-01" db="EMBL/GenBank/DDBJ databases">
        <title>Analysis of 21 Apiospora genomes using comparative genomics revels a genus with tremendous synthesis potential of carbohydrate active enzymes and secondary metabolites.</title>
        <authorList>
            <person name="Sorensen T."/>
        </authorList>
    </citation>
    <scope>NUCLEOTIDE SEQUENCE [LARGE SCALE GENOMIC DNA]</scope>
    <source>
        <strain evidence="4 5">CBS 20057</strain>
    </source>
</reference>
<keyword evidence="5" id="KW-1185">Reference proteome</keyword>
<evidence type="ECO:0000256" key="1">
    <source>
        <dbReference type="ARBA" id="ARBA00006484"/>
    </source>
</evidence>
<feature type="compositionally biased region" description="Basic and acidic residues" evidence="3">
    <location>
        <begin position="1"/>
        <end position="27"/>
    </location>
</feature>
<evidence type="ECO:0000313" key="5">
    <source>
        <dbReference type="Proteomes" id="UP001396898"/>
    </source>
</evidence>
<dbReference type="Pfam" id="PF00106">
    <property type="entry name" value="adh_short"/>
    <property type="match status" value="1"/>
</dbReference>
<dbReference type="SUPFAM" id="SSF51735">
    <property type="entry name" value="NAD(P)-binding Rossmann-fold domains"/>
    <property type="match status" value="1"/>
</dbReference>
<evidence type="ECO:0000313" key="4">
    <source>
        <dbReference type="EMBL" id="KAK8005867.1"/>
    </source>
</evidence>
<dbReference type="PANTHER" id="PTHR44169">
    <property type="entry name" value="NADPH-DEPENDENT 1-ACYLDIHYDROXYACETONE PHOSPHATE REDUCTASE"/>
    <property type="match status" value="1"/>
</dbReference>
<feature type="region of interest" description="Disordered" evidence="3">
    <location>
        <begin position="1"/>
        <end position="30"/>
    </location>
</feature>
<comment type="caution">
    <text evidence="4">The sequence shown here is derived from an EMBL/GenBank/DDBJ whole genome shotgun (WGS) entry which is preliminary data.</text>
</comment>
<gene>
    <name evidence="4" type="ORF">PG991_012164</name>
</gene>
<organism evidence="4 5">
    <name type="scientific">Apiospora marii</name>
    <dbReference type="NCBI Taxonomy" id="335849"/>
    <lineage>
        <taxon>Eukaryota</taxon>
        <taxon>Fungi</taxon>
        <taxon>Dikarya</taxon>
        <taxon>Ascomycota</taxon>
        <taxon>Pezizomycotina</taxon>
        <taxon>Sordariomycetes</taxon>
        <taxon>Xylariomycetidae</taxon>
        <taxon>Amphisphaeriales</taxon>
        <taxon>Apiosporaceae</taxon>
        <taxon>Apiospora</taxon>
    </lineage>
</organism>
<dbReference type="Proteomes" id="UP001396898">
    <property type="component" value="Unassembled WGS sequence"/>
</dbReference>
<dbReference type="InterPro" id="IPR036291">
    <property type="entry name" value="NAD(P)-bd_dom_sf"/>
</dbReference>
<dbReference type="InterPro" id="IPR002347">
    <property type="entry name" value="SDR_fam"/>
</dbReference>
<dbReference type="PRINTS" id="PR00081">
    <property type="entry name" value="GDHRDH"/>
</dbReference>
<sequence>MKRSHPESYHPPPERHYEDDYDPRWDPKAPGYVKSEDKRTVLITGCSDGGLGSALAQAFWHRNCYVFATARDVGKMQAVSSWADICMLTLDVTKPADIRDAVRVLGDRGLDVLINNAGQAHFGPVLDEDLDHVRRTFEVNYLGPLAVTQAFAPALIKARGVAVYITSLAGHLNIPWMSTYAGLKSATEIMAETLRQEMRPFGVDVMEIVTGAVRSNGQAGFDDYALPAGSLYKPIEPAIRNFVQGGDGIPRMDTMEYANAVADEIISRRTQGRFWYGTNAELVKGTTVPAGWDQAAMDAGAVMGSGLNSLGKDPEP</sequence>